<dbReference type="EMBL" id="GHBR01011181">
    <property type="protein sequence ID" value="NDJ99675.1"/>
    <property type="molecule type" value="Transcribed_RNA"/>
</dbReference>
<name>A0A6B2GBR9_MYXSQ</name>
<dbReference type="GO" id="GO:0010008">
    <property type="term" value="C:endosome membrane"/>
    <property type="evidence" value="ECO:0007669"/>
    <property type="project" value="TreeGrafter"/>
</dbReference>
<dbReference type="GO" id="GO:0006898">
    <property type="term" value="P:receptor-mediated endocytosis"/>
    <property type="evidence" value="ECO:0007669"/>
    <property type="project" value="TreeGrafter"/>
</dbReference>
<dbReference type="PANTHER" id="PTHR36983">
    <property type="entry name" value="DNAJ HOMOLOG SUBFAMILY C MEMBER 13"/>
    <property type="match status" value="1"/>
</dbReference>
<dbReference type="GO" id="GO:0007032">
    <property type="term" value="P:endosome organization"/>
    <property type="evidence" value="ECO:0007669"/>
    <property type="project" value="InterPro"/>
</dbReference>
<dbReference type="AlphaFoldDB" id="A0A6B2GBR9"/>
<sequence length="127" mass="13705">MNAVRSGAIQKMAALLERPFAETPQPSAVRARIAGALQYLEQDPMLGIQVSQILSGFPIWRTFKFQKHDLFIENQGNLQISSVPVGVAGYLMAAQNPAPQSHSTASTIKYLLNSAPPPPTDDDATEG</sequence>
<reference evidence="1" key="1">
    <citation type="submission" date="2018-11" db="EMBL/GenBank/DDBJ databases">
        <title>Myxobolus squamalis genome and transcriptome.</title>
        <authorList>
            <person name="Yahalomi D."/>
            <person name="Atkinson S.D."/>
            <person name="Neuhof M."/>
            <person name="Chang E.S."/>
            <person name="Philippe H."/>
            <person name="Cartwright P."/>
            <person name="Bartholomew J.L."/>
            <person name="Huchon D."/>
        </authorList>
    </citation>
    <scope>NUCLEOTIDE SEQUENCE</scope>
    <source>
        <strain evidence="1">71B08</strain>
        <tissue evidence="1">Whole</tissue>
    </source>
</reference>
<dbReference type="PANTHER" id="PTHR36983:SF2">
    <property type="entry name" value="DNAJ HOMOLOG SUBFAMILY C MEMBER 13"/>
    <property type="match status" value="1"/>
</dbReference>
<evidence type="ECO:0000313" key="1">
    <source>
        <dbReference type="EMBL" id="NDJ99675.1"/>
    </source>
</evidence>
<organism evidence="1">
    <name type="scientific">Myxobolus squamalis</name>
    <name type="common">Myxosporean</name>
    <dbReference type="NCBI Taxonomy" id="59785"/>
    <lineage>
        <taxon>Eukaryota</taxon>
        <taxon>Metazoa</taxon>
        <taxon>Cnidaria</taxon>
        <taxon>Myxozoa</taxon>
        <taxon>Myxosporea</taxon>
        <taxon>Bivalvulida</taxon>
        <taxon>Platysporina</taxon>
        <taxon>Myxobolidae</taxon>
        <taxon>Myxobolus</taxon>
    </lineage>
</organism>
<protein>
    <submittedName>
        <fullName evidence="1">DnaJ homolog subfamily C member 13 (Trinotate prediction)</fullName>
    </submittedName>
</protein>
<dbReference type="GO" id="GO:2000641">
    <property type="term" value="P:regulation of early endosome to late endosome transport"/>
    <property type="evidence" value="ECO:0007669"/>
    <property type="project" value="InterPro"/>
</dbReference>
<dbReference type="InterPro" id="IPR044978">
    <property type="entry name" value="GRV2/DNAJC13"/>
</dbReference>
<proteinExistence type="predicted"/>
<accession>A0A6B2GBR9</accession>